<organism evidence="4 5">
    <name type="scientific">Ensete ventricosum</name>
    <name type="common">Abyssinian banana</name>
    <name type="synonym">Musa ensete</name>
    <dbReference type="NCBI Taxonomy" id="4639"/>
    <lineage>
        <taxon>Eukaryota</taxon>
        <taxon>Viridiplantae</taxon>
        <taxon>Streptophyta</taxon>
        <taxon>Embryophyta</taxon>
        <taxon>Tracheophyta</taxon>
        <taxon>Spermatophyta</taxon>
        <taxon>Magnoliopsida</taxon>
        <taxon>Liliopsida</taxon>
        <taxon>Zingiberales</taxon>
        <taxon>Musaceae</taxon>
        <taxon>Ensete</taxon>
    </lineage>
</organism>
<dbReference type="SUPFAM" id="SSF48452">
    <property type="entry name" value="TPR-like"/>
    <property type="match status" value="4"/>
</dbReference>
<feature type="repeat" description="TPR" evidence="3">
    <location>
        <begin position="212"/>
        <end position="245"/>
    </location>
</feature>
<dbReference type="Pfam" id="PF13432">
    <property type="entry name" value="TPR_16"/>
    <property type="match status" value="1"/>
</dbReference>
<dbReference type="InterPro" id="IPR011990">
    <property type="entry name" value="TPR-like_helical_dom_sf"/>
</dbReference>
<accession>A0AAV8PMM1</accession>
<dbReference type="InterPro" id="IPR019734">
    <property type="entry name" value="TPR_rpt"/>
</dbReference>
<evidence type="ECO:0000256" key="2">
    <source>
        <dbReference type="ARBA" id="ARBA00022803"/>
    </source>
</evidence>
<dbReference type="PANTHER" id="PTHR15704:SF7">
    <property type="entry name" value="SUPERKILLER COMPLEX PROTEIN 3"/>
    <property type="match status" value="1"/>
</dbReference>
<keyword evidence="5" id="KW-1185">Reference proteome</keyword>
<evidence type="ECO:0000313" key="5">
    <source>
        <dbReference type="Proteomes" id="UP001222027"/>
    </source>
</evidence>
<dbReference type="GO" id="GO:0055087">
    <property type="term" value="C:Ski complex"/>
    <property type="evidence" value="ECO:0007669"/>
    <property type="project" value="InterPro"/>
</dbReference>
<sequence length="1193" mass="132978">MRPEMSRPHGAEDLLRQLQETLDSDPDNPLHHYNIGFFLWKKGESVDDQADQSKQLRERAAEHFLASAKLNPSDGVAFRFLGHYYRTVSVDAQRSAKCYQRAVALDPHDSEAGEALCDLLDGEGKESLEIAVCREASEKSPRAFWAFQRLGYLQVHQRRWSEAIQSLQHAIRGFPACADLWEALGLAYHRLGMFTAAVKSYGRAIELENSRIFALVESGHIQLMLGSFRKGVEQFRCAMELAPHNISAHLGLASGLLGWSKDCIKSGAFGWAADLLQEASEAAKVSTCLSGNLYSAWKLDGDIKIAYAKCYPWGTGRIGYEIDEDLLKSSIISWKKTCYSAGISAKHSYQRALHLAPWQANIYTDIALSLDFIDSLEERNNNDLEIWQLPERMALGGLLLEGVNKDFWVLLGCLASRDALKQHALIRALQLDVSLSSSWAYLGTLYRNLGEKQLACQAFDRARSIDPSLAFPWAGMSASYHDGLCSTNEAFESCLWAVQTLPLAEFQVGLCALAVLSGHLSSPLVIGAIGQAVQRAPYLPESHNLHGLVCESRTDYQSAIVAYQQARCALRMFPNFRSDLQSCFTDVSVNLARSLCKAGHAIDAAQECENLKKEGFLDSKGLQIYAVALWKLGQYNLALTVARKLAENVSTMKEPCAAAALGLICTLLYNISGYDSVVTTIRKFPSEFLQNTRMSLIVCALNALDTNKQLQSLLPTISQTAVSLGIAIEIHSITAINKLITQESPQTVAIDRGVDYLRKALHMYPNSLLIRNHLGLLLLSSGDWMALQKAARCVVIPTGHLHPVKKGFRLPYEIHGAMAVACGCFCSINPKFSFPTCNDGVMHGTRHLHLLQRWLHQEPWNQNARYLLALIVFQKAHEENFPQQLCIISKRLVLDALSTEVFLGDNKLSQSRSLLLLCASEISLQSGDSVGCMHHASNALGLLPTNSDLFFAHLQLCRAYAVQEDYSNLRNEYTKCLQMKTVHPICWILLKYFESRYSLQNNLDIIHTNFQACAARKGSSSTNWSANFELVCAQCYLWDQDYFLAEQALAHACVANMDSCLLLCHGAICMELVRQQAGLQFLSRAVTSLTKAQKCSTMLLPIVSLLLAQAEASLGAKAKWEQNLTLEWFAWPAERRPAELYFQMHLLARQSSTVSNQDSGVGSTQSPERWILRAIHLNPSCLRYWRILHKCYS</sequence>
<dbReference type="Pfam" id="PF13181">
    <property type="entry name" value="TPR_8"/>
    <property type="match status" value="1"/>
</dbReference>
<dbReference type="AlphaFoldDB" id="A0AAV8PMM1"/>
<dbReference type="EMBL" id="JAQQAF010000009">
    <property type="protein sequence ID" value="KAJ8459526.1"/>
    <property type="molecule type" value="Genomic_DNA"/>
</dbReference>
<dbReference type="Proteomes" id="UP001222027">
    <property type="component" value="Unassembled WGS sequence"/>
</dbReference>
<name>A0AAV8PMM1_ENSVE</name>
<gene>
    <name evidence="4" type="ORF">OPV22_032452</name>
</gene>
<evidence type="ECO:0000313" key="4">
    <source>
        <dbReference type="EMBL" id="KAJ8459526.1"/>
    </source>
</evidence>
<dbReference type="PANTHER" id="PTHR15704">
    <property type="entry name" value="SUPERKILLER 3 PROTEIN-RELATED"/>
    <property type="match status" value="1"/>
</dbReference>
<dbReference type="PROSITE" id="PS50005">
    <property type="entry name" value="TPR"/>
    <property type="match status" value="3"/>
</dbReference>
<protein>
    <recommendedName>
        <fullName evidence="6">Tetratricopeptide repeat protein SKI3</fullName>
    </recommendedName>
</protein>
<reference evidence="4 5" key="1">
    <citation type="submission" date="2022-12" db="EMBL/GenBank/DDBJ databases">
        <title>Chromosome-scale assembly of the Ensete ventricosum genome.</title>
        <authorList>
            <person name="Dussert Y."/>
            <person name="Stocks J."/>
            <person name="Wendawek A."/>
            <person name="Woldeyes F."/>
            <person name="Nichols R.A."/>
            <person name="Borrell J.S."/>
        </authorList>
    </citation>
    <scope>NUCLEOTIDE SEQUENCE [LARGE SCALE GENOMIC DNA]</scope>
    <source>
        <strain evidence="5">cv. Maze</strain>
        <tissue evidence="4">Seeds</tissue>
    </source>
</reference>
<comment type="caution">
    <text evidence="4">The sequence shown here is derived from an EMBL/GenBank/DDBJ whole genome shotgun (WGS) entry which is preliminary data.</text>
</comment>
<evidence type="ECO:0000256" key="1">
    <source>
        <dbReference type="ARBA" id="ARBA00022737"/>
    </source>
</evidence>
<feature type="repeat" description="TPR" evidence="3">
    <location>
        <begin position="178"/>
        <end position="211"/>
    </location>
</feature>
<keyword evidence="2 3" id="KW-0802">TPR repeat</keyword>
<dbReference type="Gene3D" id="1.25.40.10">
    <property type="entry name" value="Tetratricopeptide repeat domain"/>
    <property type="match status" value="4"/>
</dbReference>
<dbReference type="InterPro" id="IPR039226">
    <property type="entry name" value="Ski3/TTC37"/>
</dbReference>
<feature type="repeat" description="TPR" evidence="3">
    <location>
        <begin position="436"/>
        <end position="469"/>
    </location>
</feature>
<dbReference type="GO" id="GO:0006401">
    <property type="term" value="P:RNA catabolic process"/>
    <property type="evidence" value="ECO:0007669"/>
    <property type="project" value="InterPro"/>
</dbReference>
<proteinExistence type="predicted"/>
<dbReference type="SMART" id="SM00028">
    <property type="entry name" value="TPR"/>
    <property type="match status" value="6"/>
</dbReference>
<evidence type="ECO:0008006" key="6">
    <source>
        <dbReference type="Google" id="ProtNLM"/>
    </source>
</evidence>
<keyword evidence="1" id="KW-0677">Repeat</keyword>
<evidence type="ECO:0000256" key="3">
    <source>
        <dbReference type="PROSITE-ProRule" id="PRU00339"/>
    </source>
</evidence>